<reference evidence="3 4" key="1">
    <citation type="submission" date="2018-09" db="EMBL/GenBank/DDBJ databases">
        <title>Zymobacter palmae IAM14233 (=T109) whole genome analysis.</title>
        <authorList>
            <person name="Yanase H."/>
        </authorList>
    </citation>
    <scope>NUCLEOTIDE SEQUENCE [LARGE SCALE GENOMIC DNA]</scope>
    <source>
        <strain evidence="3 4">IAM14233</strain>
    </source>
</reference>
<keyword evidence="3" id="KW-0808">Transferase</keyword>
<dbReference type="PANTHER" id="PTHR23028">
    <property type="entry name" value="ACETYLTRANSFERASE"/>
    <property type="match status" value="1"/>
</dbReference>
<feature type="transmembrane region" description="Helical" evidence="1">
    <location>
        <begin position="24"/>
        <end position="42"/>
    </location>
</feature>
<feature type="transmembrane region" description="Helical" evidence="1">
    <location>
        <begin position="386"/>
        <end position="403"/>
    </location>
</feature>
<evidence type="ECO:0000256" key="1">
    <source>
        <dbReference type="SAM" id="Phobius"/>
    </source>
</evidence>
<sequence length="422" mass="48030">MHSASSVPASTVHHRTRRFIALEWLRFILGLYIVVFHTLHYYPSISEWSGYITGLGFFSTSTFFILSGFLLTHVYLRPQPPDGQYGLRESKRSFLVRRLANLYPIHIGAMIITIAVMAVLPVLQLTPEDASASIRAVMMDVNNGEAVWHTMSNRELLWAAFENIALLQAWNPYYLTFNPPTWSISTLFFFYLTFPWLAVWLWRRCHPMRWLCVVNLLYLVPPVLVILLTSWGAPETGLLHRNPLIRLPEFAAGILLCVWYHRQKTDTLSLSRGVMAVSLLVGSIALGEWLLLPGHSAGWHYVLHNGLMMPGQLALIYLCLFAKAPNRVFWQRTAARLGGASLPMFALHVPLYLIFSRTEMALSGSQPSQCLSSITQCSAQAGTITFAWYPVFLLLTVMFCILFQEQFVLRVRGVIQRLLLKK</sequence>
<dbReference type="InterPro" id="IPR050879">
    <property type="entry name" value="Acyltransferase_3"/>
</dbReference>
<dbReference type="PANTHER" id="PTHR23028:SF53">
    <property type="entry name" value="ACYL_TRANSF_3 DOMAIN-CONTAINING PROTEIN"/>
    <property type="match status" value="1"/>
</dbReference>
<keyword evidence="1" id="KW-0472">Membrane</keyword>
<keyword evidence="3" id="KW-0012">Acyltransferase</keyword>
<evidence type="ECO:0000313" key="4">
    <source>
        <dbReference type="Proteomes" id="UP000267342"/>
    </source>
</evidence>
<dbReference type="Proteomes" id="UP000267342">
    <property type="component" value="Chromosome"/>
</dbReference>
<dbReference type="EMBL" id="AP018933">
    <property type="protein sequence ID" value="BBG30420.1"/>
    <property type="molecule type" value="Genomic_DNA"/>
</dbReference>
<keyword evidence="4" id="KW-1185">Reference proteome</keyword>
<dbReference type="OrthoDB" id="9796461at2"/>
<dbReference type="GO" id="GO:0016020">
    <property type="term" value="C:membrane"/>
    <property type="evidence" value="ECO:0007669"/>
    <property type="project" value="TreeGrafter"/>
</dbReference>
<protein>
    <submittedName>
        <fullName evidence="3">Predicted acyltransferases</fullName>
    </submittedName>
</protein>
<feature type="transmembrane region" description="Helical" evidence="1">
    <location>
        <begin position="210"/>
        <end position="231"/>
    </location>
</feature>
<dbReference type="GO" id="GO:0009103">
    <property type="term" value="P:lipopolysaccharide biosynthetic process"/>
    <property type="evidence" value="ECO:0007669"/>
    <property type="project" value="TreeGrafter"/>
</dbReference>
<name>A0A348HFL8_9GAMM</name>
<keyword evidence="1" id="KW-1133">Transmembrane helix</keyword>
<feature type="transmembrane region" description="Helical" evidence="1">
    <location>
        <begin position="298"/>
        <end position="322"/>
    </location>
</feature>
<evidence type="ECO:0000259" key="2">
    <source>
        <dbReference type="Pfam" id="PF01757"/>
    </source>
</evidence>
<keyword evidence="1" id="KW-0812">Transmembrane</keyword>
<feature type="transmembrane region" description="Helical" evidence="1">
    <location>
        <begin position="182"/>
        <end position="203"/>
    </location>
</feature>
<organism evidence="3 4">
    <name type="scientific">Zymobacter palmae</name>
    <dbReference type="NCBI Taxonomy" id="33074"/>
    <lineage>
        <taxon>Bacteria</taxon>
        <taxon>Pseudomonadati</taxon>
        <taxon>Pseudomonadota</taxon>
        <taxon>Gammaproteobacteria</taxon>
        <taxon>Oceanospirillales</taxon>
        <taxon>Halomonadaceae</taxon>
        <taxon>Zymobacter group</taxon>
        <taxon>Zymobacter</taxon>
    </lineage>
</organism>
<dbReference type="Pfam" id="PF01757">
    <property type="entry name" value="Acyl_transf_3"/>
    <property type="match status" value="1"/>
</dbReference>
<feature type="transmembrane region" description="Helical" evidence="1">
    <location>
        <begin position="334"/>
        <end position="355"/>
    </location>
</feature>
<dbReference type="AlphaFoldDB" id="A0A348HFL8"/>
<feature type="transmembrane region" description="Helical" evidence="1">
    <location>
        <begin position="243"/>
        <end position="261"/>
    </location>
</feature>
<feature type="domain" description="Acyltransferase 3" evidence="2">
    <location>
        <begin position="20"/>
        <end position="403"/>
    </location>
</feature>
<dbReference type="STRING" id="1123510.GCA_000620025_00834"/>
<dbReference type="KEGG" id="zpl:ZBT109_1664"/>
<dbReference type="RefSeq" id="WP_051524140.1">
    <property type="nucleotide sequence ID" value="NZ_AP018933.1"/>
</dbReference>
<dbReference type="InterPro" id="IPR002656">
    <property type="entry name" value="Acyl_transf_3_dom"/>
</dbReference>
<proteinExistence type="predicted"/>
<feature type="transmembrane region" description="Helical" evidence="1">
    <location>
        <begin position="273"/>
        <end position="292"/>
    </location>
</feature>
<dbReference type="GO" id="GO:0016747">
    <property type="term" value="F:acyltransferase activity, transferring groups other than amino-acyl groups"/>
    <property type="evidence" value="ECO:0007669"/>
    <property type="project" value="InterPro"/>
</dbReference>
<accession>A0A348HFL8</accession>
<feature type="transmembrane region" description="Helical" evidence="1">
    <location>
        <begin position="48"/>
        <end position="71"/>
    </location>
</feature>
<gene>
    <name evidence="3" type="ORF">ZBT109_1664</name>
</gene>
<evidence type="ECO:0000313" key="3">
    <source>
        <dbReference type="EMBL" id="BBG30420.1"/>
    </source>
</evidence>
<feature type="transmembrane region" description="Helical" evidence="1">
    <location>
        <begin position="102"/>
        <end position="123"/>
    </location>
</feature>